<protein>
    <submittedName>
        <fullName evidence="1">Uncharacterized protein</fullName>
    </submittedName>
</protein>
<sequence length="42" mass="4789">MITASTLPTRWYYLPAIQAAQTKSNNRATLSEPLKKSSWHIN</sequence>
<reference evidence="1" key="1">
    <citation type="submission" date="2018-05" db="EMBL/GenBank/DDBJ databases">
        <authorList>
            <person name="Lanie J.A."/>
            <person name="Ng W.-L."/>
            <person name="Kazmierczak K.M."/>
            <person name="Andrzejewski T.M."/>
            <person name="Davidsen T.M."/>
            <person name="Wayne K.J."/>
            <person name="Tettelin H."/>
            <person name="Glass J.I."/>
            <person name="Rusch D."/>
            <person name="Podicherti R."/>
            <person name="Tsui H.-C.T."/>
            <person name="Winkler M.E."/>
        </authorList>
    </citation>
    <scope>NUCLEOTIDE SEQUENCE</scope>
</reference>
<proteinExistence type="predicted"/>
<evidence type="ECO:0000313" key="1">
    <source>
        <dbReference type="EMBL" id="SVB92820.1"/>
    </source>
</evidence>
<dbReference type="EMBL" id="UINC01064295">
    <property type="protein sequence ID" value="SVB92820.1"/>
    <property type="molecule type" value="Genomic_DNA"/>
</dbReference>
<organism evidence="1">
    <name type="scientific">marine metagenome</name>
    <dbReference type="NCBI Taxonomy" id="408172"/>
    <lineage>
        <taxon>unclassified sequences</taxon>
        <taxon>metagenomes</taxon>
        <taxon>ecological metagenomes</taxon>
    </lineage>
</organism>
<gene>
    <name evidence="1" type="ORF">METZ01_LOCUS245674</name>
</gene>
<dbReference type="AlphaFoldDB" id="A0A382HZK9"/>
<name>A0A382HZK9_9ZZZZ</name>
<accession>A0A382HZK9</accession>